<evidence type="ECO:0000313" key="1">
    <source>
        <dbReference type="EMBL" id="CDW89136.1"/>
    </source>
</evidence>
<keyword evidence="2" id="KW-1185">Reference proteome</keyword>
<evidence type="ECO:0000313" key="2">
    <source>
        <dbReference type="Proteomes" id="UP000039865"/>
    </source>
</evidence>
<dbReference type="InParanoid" id="A0A078B4E2"/>
<dbReference type="Proteomes" id="UP000039865">
    <property type="component" value="Unassembled WGS sequence"/>
</dbReference>
<dbReference type="AlphaFoldDB" id="A0A078B4E2"/>
<proteinExistence type="predicted"/>
<accession>A0A078B4E2</accession>
<dbReference type="EMBL" id="CCKQ01017271">
    <property type="protein sequence ID" value="CDW89136.1"/>
    <property type="molecule type" value="Genomic_DNA"/>
</dbReference>
<sequence length="93" mass="10709">MEMFYLSILPFYGDRDSQDINEHLGLKYIHSSSSAAEKLFFDIEKIDNSFVSVQVSSPDYQAFKTLLDYSGEQNVDFTFYTHSTKLEVFSGKV</sequence>
<organism evidence="1 2">
    <name type="scientific">Stylonychia lemnae</name>
    <name type="common">Ciliate</name>
    <dbReference type="NCBI Taxonomy" id="5949"/>
    <lineage>
        <taxon>Eukaryota</taxon>
        <taxon>Sar</taxon>
        <taxon>Alveolata</taxon>
        <taxon>Ciliophora</taxon>
        <taxon>Intramacronucleata</taxon>
        <taxon>Spirotrichea</taxon>
        <taxon>Stichotrichia</taxon>
        <taxon>Sporadotrichida</taxon>
        <taxon>Oxytrichidae</taxon>
        <taxon>Stylonychinae</taxon>
        <taxon>Stylonychia</taxon>
    </lineage>
</organism>
<protein>
    <submittedName>
        <fullName evidence="1">Uncharacterized protein</fullName>
    </submittedName>
</protein>
<gene>
    <name evidence="1" type="primary">Contig2541.g2727</name>
    <name evidence="1" type="ORF">STYLEM_18266</name>
</gene>
<name>A0A078B4E2_STYLE</name>
<reference evidence="1 2" key="1">
    <citation type="submission" date="2014-06" db="EMBL/GenBank/DDBJ databases">
        <authorList>
            <person name="Swart Estienne"/>
        </authorList>
    </citation>
    <scope>NUCLEOTIDE SEQUENCE [LARGE SCALE GENOMIC DNA]</scope>
    <source>
        <strain evidence="1 2">130c</strain>
    </source>
</reference>